<proteinExistence type="predicted"/>
<keyword evidence="2" id="KW-1185">Reference proteome</keyword>
<name>A0A2K6VFE0_ONCVO</name>
<organism evidence="1 2">
    <name type="scientific">Onchocerca volvulus</name>
    <dbReference type="NCBI Taxonomy" id="6282"/>
    <lineage>
        <taxon>Eukaryota</taxon>
        <taxon>Metazoa</taxon>
        <taxon>Ecdysozoa</taxon>
        <taxon>Nematoda</taxon>
        <taxon>Chromadorea</taxon>
        <taxon>Rhabditida</taxon>
        <taxon>Spirurina</taxon>
        <taxon>Spiruromorpha</taxon>
        <taxon>Filarioidea</taxon>
        <taxon>Onchocercidae</taxon>
        <taxon>Onchocerca</taxon>
    </lineage>
</organism>
<sequence length="104" mass="12036">MRNNNYKHRESIVFVISFHLPFITTAKRPILKPGCLFLCWFGWYCLTPSNNTIEKDGRSERGHLPTGTVTTNIKTTFTNTTSHIHMVPCDTKNRVQKKPMGKRQ</sequence>
<dbReference type="Proteomes" id="UP000024404">
    <property type="component" value="Unassembled WGS sequence"/>
</dbReference>
<reference evidence="2" key="1">
    <citation type="submission" date="2013-10" db="EMBL/GenBank/DDBJ databases">
        <title>Genome sequencing of Onchocerca volvulus.</title>
        <authorList>
            <person name="Cotton J."/>
            <person name="Tsai J."/>
            <person name="Stanley E."/>
            <person name="Tracey A."/>
            <person name="Holroyd N."/>
            <person name="Lustigman S."/>
            <person name="Berriman M."/>
        </authorList>
    </citation>
    <scope>NUCLEOTIDE SEQUENCE</scope>
</reference>
<dbReference type="AlphaFoldDB" id="A0A2K6VFE0"/>
<dbReference type="EnsemblMetazoa" id="OVOC10629.1">
    <property type="protein sequence ID" value="OVOC10629.1"/>
    <property type="gene ID" value="WBGene00247438"/>
</dbReference>
<accession>A0A2K6VFE0</accession>
<reference evidence="1" key="2">
    <citation type="submission" date="2018-02" db="UniProtKB">
        <authorList>
            <consortium name="EnsemblMetazoa"/>
        </authorList>
    </citation>
    <scope>IDENTIFICATION</scope>
</reference>
<evidence type="ECO:0000313" key="2">
    <source>
        <dbReference type="Proteomes" id="UP000024404"/>
    </source>
</evidence>
<protein>
    <submittedName>
        <fullName evidence="1">Uncharacterized protein</fullName>
    </submittedName>
</protein>
<evidence type="ECO:0000313" key="1">
    <source>
        <dbReference type="EnsemblMetazoa" id="OVOC10629.1"/>
    </source>
</evidence>
<dbReference type="EMBL" id="CMVM020000345">
    <property type="status" value="NOT_ANNOTATED_CDS"/>
    <property type="molecule type" value="Genomic_DNA"/>
</dbReference>